<evidence type="ECO:0000313" key="3">
    <source>
        <dbReference type="Proteomes" id="UP000469346"/>
    </source>
</evidence>
<feature type="chain" id="PRO_5026862788" description="DUF1302 domain-containing protein" evidence="1">
    <location>
        <begin position="26"/>
        <end position="425"/>
    </location>
</feature>
<reference evidence="2 3" key="1">
    <citation type="submission" date="2020-02" db="EMBL/GenBank/DDBJ databases">
        <title>Comparative genomics of sulfur disproportionating microorganisms.</title>
        <authorList>
            <person name="Ward L.M."/>
            <person name="Bertran E."/>
            <person name="Johnston D.T."/>
        </authorList>
    </citation>
    <scope>NUCLEOTIDE SEQUENCE [LARGE SCALE GENOMIC DNA]</scope>
    <source>
        <strain evidence="2 3">DSM 100025</strain>
    </source>
</reference>
<keyword evidence="3" id="KW-1185">Reference proteome</keyword>
<protein>
    <recommendedName>
        <fullName evidence="4">DUF1302 domain-containing protein</fullName>
    </recommendedName>
</protein>
<evidence type="ECO:0000256" key="1">
    <source>
        <dbReference type="SAM" id="SignalP"/>
    </source>
</evidence>
<keyword evidence="1" id="KW-0732">Signal</keyword>
<dbReference type="Proteomes" id="UP000469346">
    <property type="component" value="Unassembled WGS sequence"/>
</dbReference>
<dbReference type="AlphaFoldDB" id="A0A6N9TKH9"/>
<gene>
    <name evidence="2" type="ORF">G3N55_01760</name>
</gene>
<sequence length="425" mass="48332">MRRAVVAACLLLAGLLAGVPSPRAAAVDLHGFWEARGGYRTRGDGDEKSASIMETRLQLDAAKDFAYGTVRVRSDFLYDGVLDRHGVDLEEGSGWIDLREANVLLYPSDFMDLKVGRQILTWGTGDLIFINDLFPKDWKSFFIGRDDEYLKAPSDAAKASIFLDLFNLDLVYTPRFDADRFISGERISYWNDGLGRLAGRDAVVRADQPDDWFRDAEFAGRLYRTIRGYEAALYGYAGYWKSPGGQDPVTGKATYPRLSVYGASLRGTALGGIVSLEAGYYDSREDRNGRDPFVRNGEVRYLAGYERELARDFTAAVQFYVEHMLDYSAYRRSLPPTFHPRERNRQVLTLRLTQLLLNQNLKLSFFAFYSPTDDDAYLRPKAHYKFTDNWSGEIGANVFLGRSDYTFFGQFRRNSNLYLAVRYGF</sequence>
<feature type="signal peptide" evidence="1">
    <location>
        <begin position="1"/>
        <end position="25"/>
    </location>
</feature>
<evidence type="ECO:0008006" key="4">
    <source>
        <dbReference type="Google" id="ProtNLM"/>
    </source>
</evidence>
<dbReference type="RefSeq" id="WP_163297735.1">
    <property type="nucleotide sequence ID" value="NZ_JAAGRR010000009.1"/>
</dbReference>
<evidence type="ECO:0000313" key="2">
    <source>
        <dbReference type="EMBL" id="NDY41578.1"/>
    </source>
</evidence>
<dbReference type="EMBL" id="JAAGRR010000009">
    <property type="protein sequence ID" value="NDY41578.1"/>
    <property type="molecule type" value="Genomic_DNA"/>
</dbReference>
<name>A0A6N9TKH9_DISTH</name>
<proteinExistence type="predicted"/>
<organism evidence="2 3">
    <name type="scientific">Dissulfurirhabdus thermomarina</name>
    <dbReference type="NCBI Taxonomy" id="1765737"/>
    <lineage>
        <taxon>Bacteria</taxon>
        <taxon>Deltaproteobacteria</taxon>
        <taxon>Dissulfurirhabdaceae</taxon>
        <taxon>Dissulfurirhabdus</taxon>
    </lineage>
</organism>
<comment type="caution">
    <text evidence="2">The sequence shown here is derived from an EMBL/GenBank/DDBJ whole genome shotgun (WGS) entry which is preliminary data.</text>
</comment>
<accession>A0A6N9TKH9</accession>